<dbReference type="RefSeq" id="WP_176279918.1">
    <property type="nucleotide sequence ID" value="NZ_JABWMH010000003.1"/>
</dbReference>
<evidence type="ECO:0000313" key="1">
    <source>
        <dbReference type="EMBL" id="NVD28474.1"/>
    </source>
</evidence>
<comment type="caution">
    <text evidence="1">The sequence shown here is derived from an EMBL/GenBank/DDBJ whole genome shotgun (WGS) entry which is preliminary data.</text>
</comment>
<sequence length="374" mass="39311">MNPDLLLIAFPASDDEALYWWRLVDGVVQAAGCDPDPLAASQQDGTDEGQGDIRVVALIASHLTTIMAHEAISDATQSQALTAAIMAAKANSLDRDNLHIVSTMVGANGVVTASVGRDILSAGLVRLKALNLDPDAILPSGWLLPGADEGAVSADFGFDQVVRAGNLVTTDDPSLREFLFADQVAAPITGDAFDAMLAGATEKADLNFRSGLFAKKTRRSMDEKQKRRLGWMVAALFVISVAIPLVQLAQYHWAASAADEAALASAAPVVGEQESPDSAERALDQRLIAENRGNIMFPVPASALYSALQQVPNVSITRLAYGENGIVSATLSAVRNEDINPALLALQEAGFIITATPRTDATGSAQADITVRAP</sequence>
<evidence type="ECO:0000313" key="2">
    <source>
        <dbReference type="Proteomes" id="UP000652427"/>
    </source>
</evidence>
<proteinExistence type="predicted"/>
<keyword evidence="2" id="KW-1185">Reference proteome</keyword>
<accession>A0ABX2N444</accession>
<protein>
    <recommendedName>
        <fullName evidence="3">General secretion pathway protein GspL</fullName>
    </recommendedName>
</protein>
<dbReference type="Proteomes" id="UP000652427">
    <property type="component" value="Unassembled WGS sequence"/>
</dbReference>
<organism evidence="1 2">
    <name type="scientific">Parasphingorhabdus flavimaris</name>
    <dbReference type="NCBI Taxonomy" id="266812"/>
    <lineage>
        <taxon>Bacteria</taxon>
        <taxon>Pseudomonadati</taxon>
        <taxon>Pseudomonadota</taxon>
        <taxon>Alphaproteobacteria</taxon>
        <taxon>Sphingomonadales</taxon>
        <taxon>Sphingomonadaceae</taxon>
        <taxon>Parasphingorhabdus</taxon>
    </lineage>
</organism>
<dbReference type="EMBL" id="JABWMH010000003">
    <property type="protein sequence ID" value="NVD28474.1"/>
    <property type="molecule type" value="Genomic_DNA"/>
</dbReference>
<dbReference type="Gene3D" id="3.30.420.380">
    <property type="match status" value="1"/>
</dbReference>
<evidence type="ECO:0008006" key="3">
    <source>
        <dbReference type="Google" id="ProtNLM"/>
    </source>
</evidence>
<gene>
    <name evidence="1" type="ORF">HUO14_11225</name>
</gene>
<name>A0ABX2N444_9SPHN</name>
<reference evidence="1 2" key="1">
    <citation type="submission" date="2020-06" db="EMBL/GenBank/DDBJ databases">
        <authorList>
            <person name="Kim S.-J."/>
            <person name="Park S.-J."/>
        </authorList>
    </citation>
    <scope>NUCLEOTIDE SEQUENCE [LARGE SCALE GENOMIC DNA]</scope>
    <source>
        <strain evidence="1 2">SW-151</strain>
    </source>
</reference>